<dbReference type="EMBL" id="ABXB03000003">
    <property type="protein sequence ID" value="EFA22523.1"/>
    <property type="molecule type" value="Genomic_DNA"/>
</dbReference>
<proteinExistence type="inferred from homology"/>
<dbReference type="Proteomes" id="UP000029074">
    <property type="component" value="Unassembled WGS sequence"/>
</dbReference>
<comment type="similarity">
    <text evidence="1">Belongs to the carbohydrate kinase PfkB family.</text>
</comment>
<evidence type="ECO:0000313" key="6">
    <source>
        <dbReference type="EMBL" id="KFI59516.1"/>
    </source>
</evidence>
<feature type="domain" description="Carbohydrate kinase PfkB" evidence="4">
    <location>
        <begin position="46"/>
        <end position="307"/>
    </location>
</feature>
<dbReference type="EC" id="2.7.1.4" evidence="6"/>
<protein>
    <submittedName>
        <fullName evidence="6">2-dehydro-3-deoxygluconokinase</fullName>
        <ecNumber evidence="6">2.7.1.4</ecNumber>
    </submittedName>
    <submittedName>
        <fullName evidence="5">Kinase, PfkB family</fullName>
    </submittedName>
</protein>
<dbReference type="InterPro" id="IPR029056">
    <property type="entry name" value="Ribokinase-like"/>
</dbReference>
<name>D1NUM2_9BIFI</name>
<evidence type="ECO:0000313" key="8">
    <source>
        <dbReference type="Proteomes" id="UP000029074"/>
    </source>
</evidence>
<dbReference type="Pfam" id="PF00294">
    <property type="entry name" value="PfkB"/>
    <property type="match status" value="1"/>
</dbReference>
<keyword evidence="8" id="KW-1185">Reference proteome</keyword>
<dbReference type="AlphaFoldDB" id="D1NUM2"/>
<dbReference type="InterPro" id="IPR050306">
    <property type="entry name" value="PfkB_Carbo_kinase"/>
</dbReference>
<comment type="caution">
    <text evidence="5">The sequence shown here is derived from an EMBL/GenBank/DDBJ whole genome shotgun (WGS) entry which is preliminary data.</text>
</comment>
<keyword evidence="2 6" id="KW-0808">Transferase</keyword>
<gene>
    <name evidence="6" type="ORF">BGLCM_0181</name>
    <name evidence="5" type="ORF">BIFGAL_03547</name>
</gene>
<dbReference type="CDD" id="cd01167">
    <property type="entry name" value="bac_FRK"/>
    <property type="match status" value="1"/>
</dbReference>
<dbReference type="Gene3D" id="3.40.1190.20">
    <property type="match status" value="1"/>
</dbReference>
<dbReference type="SUPFAM" id="SSF53613">
    <property type="entry name" value="Ribokinase-like"/>
    <property type="match status" value="1"/>
</dbReference>
<dbReference type="eggNOG" id="COG0524">
    <property type="taxonomic scope" value="Bacteria"/>
</dbReference>
<evidence type="ECO:0000256" key="1">
    <source>
        <dbReference type="ARBA" id="ARBA00010688"/>
    </source>
</evidence>
<organism evidence="5 7">
    <name type="scientific">Bifidobacterium gallicum DSM 20093 = LMG 11596</name>
    <dbReference type="NCBI Taxonomy" id="561180"/>
    <lineage>
        <taxon>Bacteria</taxon>
        <taxon>Bacillati</taxon>
        <taxon>Actinomycetota</taxon>
        <taxon>Actinomycetes</taxon>
        <taxon>Bifidobacteriales</taxon>
        <taxon>Bifidobacteriaceae</taxon>
        <taxon>Bifidobacterium</taxon>
    </lineage>
</organism>
<evidence type="ECO:0000256" key="3">
    <source>
        <dbReference type="ARBA" id="ARBA00022777"/>
    </source>
</evidence>
<dbReference type="Proteomes" id="UP000003656">
    <property type="component" value="Unassembled WGS sequence"/>
</dbReference>
<dbReference type="GO" id="GO:0008865">
    <property type="term" value="F:fructokinase activity"/>
    <property type="evidence" value="ECO:0007669"/>
    <property type="project" value="UniProtKB-EC"/>
</dbReference>
<dbReference type="STRING" id="561180.BIFGAL_03547"/>
<evidence type="ECO:0000313" key="5">
    <source>
        <dbReference type="EMBL" id="EFA22523.1"/>
    </source>
</evidence>
<evidence type="ECO:0000259" key="4">
    <source>
        <dbReference type="Pfam" id="PF00294"/>
    </source>
</evidence>
<dbReference type="PANTHER" id="PTHR43085:SF57">
    <property type="entry name" value="CARBOHYDRATE KINASE PFKB DOMAIN-CONTAINING PROTEIN"/>
    <property type="match status" value="1"/>
</dbReference>
<evidence type="ECO:0000256" key="2">
    <source>
        <dbReference type="ARBA" id="ARBA00022679"/>
    </source>
</evidence>
<reference evidence="6 8" key="2">
    <citation type="submission" date="2014-03" db="EMBL/GenBank/DDBJ databases">
        <title>Genomics of Bifidobacteria.</title>
        <authorList>
            <person name="Ventura M."/>
            <person name="Milani C."/>
            <person name="Lugli G.A."/>
        </authorList>
    </citation>
    <scope>NUCLEOTIDE SEQUENCE [LARGE SCALE GENOMIC DNA]</scope>
    <source>
        <strain evidence="6 8">LMG 11596</strain>
    </source>
</reference>
<accession>D1NUM2</accession>
<keyword evidence="3 5" id="KW-0418">Kinase</keyword>
<evidence type="ECO:0000313" key="7">
    <source>
        <dbReference type="Proteomes" id="UP000003656"/>
    </source>
</evidence>
<sequence>MTAETTMETMQTPDLAMQADANATGPNKHNVLALGELLWDMLPSGKRAGGAPVNFAYHAMMNGTHGTAISAVGEDALGDELLSQAHTAGIDAIVQRNAWPTGTVEVALKEGIPEYTIVRGVAWDHLLFTNELIRAVEQADAICYGTLALRSPETHDTIVELLKHAKASSMRFFDINLRGDHYSKELIEELLGYATVFKINDAELLLLRDLFSIRNASDDEACRWFMKQYDLDYVILTAGADFSTIFSRSGEVSTLATPHVEVADTVGAGDSFSGTFTARILQGDSLADAHAKAVNTAAYVCTQNGAWPTYPDVMPDYLA</sequence>
<dbReference type="PANTHER" id="PTHR43085">
    <property type="entry name" value="HEXOKINASE FAMILY MEMBER"/>
    <property type="match status" value="1"/>
</dbReference>
<reference evidence="5 7" key="1">
    <citation type="submission" date="2009-11" db="EMBL/GenBank/DDBJ databases">
        <authorList>
            <person name="Weinstock G."/>
            <person name="Sodergren E."/>
            <person name="Clifton S."/>
            <person name="Fulton L."/>
            <person name="Fulton B."/>
            <person name="Courtney L."/>
            <person name="Fronick C."/>
            <person name="Harrison M."/>
            <person name="Strong C."/>
            <person name="Farmer C."/>
            <person name="Delahaunty K."/>
            <person name="Markovic C."/>
            <person name="Hall O."/>
            <person name="Minx P."/>
            <person name="Tomlinson C."/>
            <person name="Mitreva M."/>
            <person name="Nelson J."/>
            <person name="Hou S."/>
            <person name="Wollam A."/>
            <person name="Pepin K.H."/>
            <person name="Johnson M."/>
            <person name="Bhonagiri V."/>
            <person name="Nash W.E."/>
            <person name="Warren W."/>
            <person name="Chinwalla A."/>
            <person name="Mardis E.R."/>
            <person name="Wilson R.K."/>
        </authorList>
    </citation>
    <scope>NUCLEOTIDE SEQUENCE [LARGE SCALE GENOMIC DNA]</scope>
    <source>
        <strain evidence="5 7">DSM 20093</strain>
    </source>
</reference>
<dbReference type="EMBL" id="JGYW01000002">
    <property type="protein sequence ID" value="KFI59516.1"/>
    <property type="molecule type" value="Genomic_DNA"/>
</dbReference>
<dbReference type="InterPro" id="IPR011611">
    <property type="entry name" value="PfkB_dom"/>
</dbReference>